<keyword evidence="1" id="KW-1133">Transmembrane helix</keyword>
<dbReference type="OrthoDB" id="8477889at2"/>
<keyword evidence="1" id="KW-0472">Membrane</keyword>
<evidence type="ECO:0000256" key="1">
    <source>
        <dbReference type="SAM" id="Phobius"/>
    </source>
</evidence>
<gene>
    <name evidence="2" type="ORF">FIV46_07040</name>
</gene>
<dbReference type="AlphaFoldDB" id="A0A501PPC6"/>
<feature type="transmembrane region" description="Helical" evidence="1">
    <location>
        <begin position="286"/>
        <end position="309"/>
    </location>
</feature>
<evidence type="ECO:0000313" key="2">
    <source>
        <dbReference type="EMBL" id="TPD61952.1"/>
    </source>
</evidence>
<organism evidence="2 3">
    <name type="scientific">Emcibacter nanhaiensis</name>
    <dbReference type="NCBI Taxonomy" id="1505037"/>
    <lineage>
        <taxon>Bacteria</taxon>
        <taxon>Pseudomonadati</taxon>
        <taxon>Pseudomonadota</taxon>
        <taxon>Alphaproteobacteria</taxon>
        <taxon>Emcibacterales</taxon>
        <taxon>Emcibacteraceae</taxon>
        <taxon>Emcibacter</taxon>
    </lineage>
</organism>
<dbReference type="EMBL" id="VFIY01000005">
    <property type="protein sequence ID" value="TPD61952.1"/>
    <property type="molecule type" value="Genomic_DNA"/>
</dbReference>
<reference evidence="3" key="1">
    <citation type="submission" date="2019-06" db="EMBL/GenBank/DDBJ databases">
        <title>The complete genome of Emcibacter congregatus ZYLT.</title>
        <authorList>
            <person name="Zhao Z."/>
        </authorList>
    </citation>
    <scope>NUCLEOTIDE SEQUENCE [LARGE SCALE GENOMIC DNA]</scope>
    <source>
        <strain evidence="3">MCCC 1A06723</strain>
    </source>
</reference>
<dbReference type="Proteomes" id="UP000319148">
    <property type="component" value="Unassembled WGS sequence"/>
</dbReference>
<feature type="transmembrane region" description="Helical" evidence="1">
    <location>
        <begin position="12"/>
        <end position="33"/>
    </location>
</feature>
<comment type="caution">
    <text evidence="2">The sequence shown here is derived from an EMBL/GenBank/DDBJ whole genome shotgun (WGS) entry which is preliminary data.</text>
</comment>
<feature type="transmembrane region" description="Helical" evidence="1">
    <location>
        <begin position="39"/>
        <end position="60"/>
    </location>
</feature>
<feature type="transmembrane region" description="Helical" evidence="1">
    <location>
        <begin position="191"/>
        <end position="211"/>
    </location>
</feature>
<protein>
    <submittedName>
        <fullName evidence="2">Uncharacterized protein</fullName>
    </submittedName>
</protein>
<evidence type="ECO:0000313" key="3">
    <source>
        <dbReference type="Proteomes" id="UP000319148"/>
    </source>
</evidence>
<feature type="transmembrane region" description="Helical" evidence="1">
    <location>
        <begin position="329"/>
        <end position="351"/>
    </location>
</feature>
<accession>A0A501PPC6</accession>
<feature type="transmembrane region" description="Helical" evidence="1">
    <location>
        <begin position="254"/>
        <end position="274"/>
    </location>
</feature>
<feature type="transmembrane region" description="Helical" evidence="1">
    <location>
        <begin position="145"/>
        <end position="171"/>
    </location>
</feature>
<name>A0A501PPC6_9PROT</name>
<feature type="transmembrane region" description="Helical" evidence="1">
    <location>
        <begin position="80"/>
        <end position="101"/>
    </location>
</feature>
<feature type="transmembrane region" description="Helical" evidence="1">
    <location>
        <begin position="113"/>
        <end position="133"/>
    </location>
</feature>
<keyword evidence="3" id="KW-1185">Reference proteome</keyword>
<sequence>MSTEVSTGAGGLRQPALGIVATLFLLILSFAVIKLSGNIFATWIAFLFMCCVPTQMLMALAWHTDLPKFAAGLTQPVKGLVFLLMTLVAGAIVAALAVAVIGKGHTPPTPPLIMFIIFSVVCTFWVMALWRLYPFTLIFKNPMVAGIVGLVTAYVVAWVLFVSLFNFSFLAGAPVYIAEQDPGGAFMAWDVLTFAVTTVAAIMMCTLFDFWPVTALNKSGNPLLHGLLGSLYVLIIAAAVKCFCTYILGMDQVVYMVTVPISFIFAVFVINVLLESSLFADVAQPSRGFLSLGGAVILTIVCKQVYMAAAPLLSGDMPAGPPTYALDLWIADALLAITFPLIVAFCDYFNFWPFRR</sequence>
<proteinExistence type="predicted"/>
<keyword evidence="1" id="KW-0812">Transmembrane</keyword>
<feature type="transmembrane region" description="Helical" evidence="1">
    <location>
        <begin position="223"/>
        <end position="248"/>
    </location>
</feature>
<dbReference type="RefSeq" id="WP_139939837.1">
    <property type="nucleotide sequence ID" value="NZ_JBHSYP010000003.1"/>
</dbReference>